<evidence type="ECO:0000259" key="4">
    <source>
        <dbReference type="PROSITE" id="PS51202"/>
    </source>
</evidence>
<sequence>LFYPEMIAAREVIGLLHQTGTTEFLDFSGGRLSFFVLKLDENAPIINKTLMEVTNQNKPLDYRAVAITRNGKTIIPHGDDSFLVNDLVYVVSTLSGYGEIMKYAGKEKLTLKNIMILGGSRIGRRIAKELERQYNIKLIEINREKCLQLADFLEDTLVINGDGRDTGMLCEEGLRNMDAFIAVTGSSETNILSCLFAKKNGVKKTIAEVEILEYIGLAESSGVDTIINKKLVTASRIFKYTTSAKVSIVKYLTGSDAEVLEFVVKPE</sequence>
<keyword evidence="2" id="KW-0406">Ion transport</keyword>
<organism evidence="5">
    <name type="scientific">marine sediment metagenome</name>
    <dbReference type="NCBI Taxonomy" id="412755"/>
    <lineage>
        <taxon>unclassified sequences</taxon>
        <taxon>metagenomes</taxon>
        <taxon>ecological metagenomes</taxon>
    </lineage>
</organism>
<dbReference type="SUPFAM" id="SSF116726">
    <property type="entry name" value="TrkA C-terminal domain-like"/>
    <property type="match status" value="1"/>
</dbReference>
<dbReference type="PANTHER" id="PTHR43833:SF5">
    <property type="entry name" value="TRK SYSTEM POTASSIUM UPTAKE PROTEIN TRKA"/>
    <property type="match status" value="1"/>
</dbReference>
<dbReference type="Pfam" id="PF02254">
    <property type="entry name" value="TrkA_N"/>
    <property type="match status" value="1"/>
</dbReference>
<gene>
    <name evidence="5" type="ORF">S03H2_46079</name>
</gene>
<evidence type="ECO:0000313" key="5">
    <source>
        <dbReference type="EMBL" id="GAH75376.1"/>
    </source>
</evidence>
<feature type="non-terminal residue" evidence="5">
    <location>
        <position position="1"/>
    </location>
</feature>
<dbReference type="Gene3D" id="3.40.50.720">
    <property type="entry name" value="NAD(P)-binding Rossmann-like Domain"/>
    <property type="match status" value="1"/>
</dbReference>
<reference evidence="5" key="1">
    <citation type="journal article" date="2014" name="Front. Microbiol.">
        <title>High frequency of phylogenetically diverse reductive dehalogenase-homologous genes in deep subseafloor sedimentary metagenomes.</title>
        <authorList>
            <person name="Kawai M."/>
            <person name="Futagami T."/>
            <person name="Toyoda A."/>
            <person name="Takaki Y."/>
            <person name="Nishi S."/>
            <person name="Hori S."/>
            <person name="Arai W."/>
            <person name="Tsubouchi T."/>
            <person name="Morono Y."/>
            <person name="Uchiyama I."/>
            <person name="Ito T."/>
            <person name="Fujiyama A."/>
            <person name="Inagaki F."/>
            <person name="Takami H."/>
        </authorList>
    </citation>
    <scope>NUCLEOTIDE SEQUENCE</scope>
    <source>
        <strain evidence="5">Expedition CK06-06</strain>
    </source>
</reference>
<feature type="domain" description="RCK C-terminal" evidence="4">
    <location>
        <begin position="22"/>
        <end position="106"/>
    </location>
</feature>
<dbReference type="GO" id="GO:0008324">
    <property type="term" value="F:monoatomic cation transmembrane transporter activity"/>
    <property type="evidence" value="ECO:0007669"/>
    <property type="project" value="InterPro"/>
</dbReference>
<dbReference type="GO" id="GO:0006813">
    <property type="term" value="P:potassium ion transport"/>
    <property type="evidence" value="ECO:0007669"/>
    <property type="project" value="InterPro"/>
</dbReference>
<evidence type="ECO:0000256" key="1">
    <source>
        <dbReference type="ARBA" id="ARBA00022448"/>
    </source>
</evidence>
<feature type="non-terminal residue" evidence="5">
    <location>
        <position position="267"/>
    </location>
</feature>
<evidence type="ECO:0008006" key="6">
    <source>
        <dbReference type="Google" id="ProtNLM"/>
    </source>
</evidence>
<dbReference type="InterPro" id="IPR036291">
    <property type="entry name" value="NAD(P)-bd_dom_sf"/>
</dbReference>
<dbReference type="AlphaFoldDB" id="X1HYZ2"/>
<proteinExistence type="predicted"/>
<name>X1HYZ2_9ZZZZ</name>
<dbReference type="Gene3D" id="3.30.70.1450">
    <property type="entry name" value="Regulator of K+ conductance, C-terminal domain"/>
    <property type="match status" value="1"/>
</dbReference>
<evidence type="ECO:0000256" key="2">
    <source>
        <dbReference type="ARBA" id="ARBA00023065"/>
    </source>
</evidence>
<dbReference type="SUPFAM" id="SSF51735">
    <property type="entry name" value="NAD(P)-binding Rossmann-fold domains"/>
    <property type="match status" value="1"/>
</dbReference>
<dbReference type="InterPro" id="IPR006037">
    <property type="entry name" value="RCK_C"/>
</dbReference>
<dbReference type="EMBL" id="BARU01028908">
    <property type="protein sequence ID" value="GAH75376.1"/>
    <property type="molecule type" value="Genomic_DNA"/>
</dbReference>
<dbReference type="PROSITE" id="PS51202">
    <property type="entry name" value="RCK_C"/>
    <property type="match status" value="1"/>
</dbReference>
<dbReference type="Pfam" id="PF02080">
    <property type="entry name" value="TrkA_C"/>
    <property type="match status" value="1"/>
</dbReference>
<protein>
    <recommendedName>
        <fullName evidence="6">RCK N-terminal domain-containing protein</fullName>
    </recommendedName>
</protein>
<dbReference type="InterPro" id="IPR003148">
    <property type="entry name" value="RCK_N"/>
</dbReference>
<dbReference type="PROSITE" id="PS51201">
    <property type="entry name" value="RCK_N"/>
    <property type="match status" value="1"/>
</dbReference>
<comment type="caution">
    <text evidence="5">The sequence shown here is derived from an EMBL/GenBank/DDBJ whole genome shotgun (WGS) entry which is preliminary data.</text>
</comment>
<dbReference type="InterPro" id="IPR036721">
    <property type="entry name" value="RCK_C_sf"/>
</dbReference>
<dbReference type="InterPro" id="IPR050721">
    <property type="entry name" value="Trk_Ktr_HKT_K-transport"/>
</dbReference>
<accession>X1HYZ2</accession>
<feature type="domain" description="RCK N-terminal" evidence="3">
    <location>
        <begin position="111"/>
        <end position="227"/>
    </location>
</feature>
<evidence type="ECO:0000259" key="3">
    <source>
        <dbReference type="PROSITE" id="PS51201"/>
    </source>
</evidence>
<keyword evidence="1" id="KW-0813">Transport</keyword>
<dbReference type="PANTHER" id="PTHR43833">
    <property type="entry name" value="POTASSIUM CHANNEL PROTEIN 2-RELATED-RELATED"/>
    <property type="match status" value="1"/>
</dbReference>